<dbReference type="InterPro" id="IPR028994">
    <property type="entry name" value="Integrin_alpha_N"/>
</dbReference>
<dbReference type="SUPFAM" id="SSF55846">
    <property type="entry name" value="N-acetylmuramoyl-L-alanine amidase-like"/>
    <property type="match status" value="1"/>
</dbReference>
<accession>A0A3N4YZV0</accession>
<dbReference type="Proteomes" id="UP000280726">
    <property type="component" value="Unassembled WGS sequence"/>
</dbReference>
<protein>
    <submittedName>
        <fullName evidence="5">N-acetylmuramoyl-L-alanine amidase</fullName>
    </submittedName>
</protein>
<dbReference type="SMART" id="SM00701">
    <property type="entry name" value="PGRP"/>
    <property type="match status" value="1"/>
</dbReference>
<dbReference type="GO" id="GO:0008745">
    <property type="term" value="F:N-acetylmuramoyl-L-alanine amidase activity"/>
    <property type="evidence" value="ECO:0007669"/>
    <property type="project" value="InterPro"/>
</dbReference>
<reference evidence="5 6" key="1">
    <citation type="submission" date="2018-11" db="EMBL/GenBank/DDBJ databases">
        <title>Sequencing the genomes of 1000 actinobacteria strains.</title>
        <authorList>
            <person name="Klenk H.-P."/>
        </authorList>
    </citation>
    <scope>NUCLEOTIDE SEQUENCE [LARGE SCALE GENOMIC DNA]</scope>
    <source>
        <strain evidence="5 6">DSM 14418</strain>
    </source>
</reference>
<evidence type="ECO:0000313" key="6">
    <source>
        <dbReference type="Proteomes" id="UP000280726"/>
    </source>
</evidence>
<dbReference type="InterPro" id="IPR036505">
    <property type="entry name" value="Amidase/PGRP_sf"/>
</dbReference>
<feature type="signal peptide" evidence="2">
    <location>
        <begin position="1"/>
        <end position="27"/>
    </location>
</feature>
<evidence type="ECO:0000313" key="5">
    <source>
        <dbReference type="EMBL" id="RPF25913.1"/>
    </source>
</evidence>
<evidence type="ECO:0000259" key="3">
    <source>
        <dbReference type="SMART" id="SM00644"/>
    </source>
</evidence>
<dbReference type="GO" id="GO:0008270">
    <property type="term" value="F:zinc ion binding"/>
    <property type="evidence" value="ECO:0007669"/>
    <property type="project" value="InterPro"/>
</dbReference>
<gene>
    <name evidence="5" type="ORF">EDD32_0327</name>
</gene>
<evidence type="ECO:0000256" key="2">
    <source>
        <dbReference type="SAM" id="SignalP"/>
    </source>
</evidence>
<feature type="domain" description="Peptidoglycan recognition protein family" evidence="4">
    <location>
        <begin position="325"/>
        <end position="472"/>
    </location>
</feature>
<dbReference type="AlphaFoldDB" id="A0A3N4YZV0"/>
<sequence length="744" mass="77039">MADRRSPALFLVALLAGGFLTALPAGAVVGAQAPAAAGPDTAGPGLPAAGAVPAEGDTPEPITVISLTDAAGELTPVAVEGVEQLDAGVATDGEASVGTVGLRVPGGGPRGVAAALPVVLPADTAVDPADIAVLTPPMDTEEFLVAGVTWEAGSALPSGARVFLRVLEDGVWSDWLETQVEEGAVQTGSSAEGRAGTDPFITGGADAIQVQVSGDAAALPAGLELSLMPANPAPPIEVITQAPAEPEVLPSEEPTATTEPAAFRSLGSTVVTTASSPARAVSDGAASVTATGDALVTPAALAVDPVATSTAVVAAGVAPTAVARPAIVSRAGWDANESLMTWQPKYSELKAAVVHHTAGTNTYTSGQSASIVRGIYYYHAVTRDWGDIGYNFLVDKYGQVFEGRRGSLGAADGQVPQGAHAAPFNTSTLGIAAMGDYTKVDAPQIVMDTMRDVIAWKFSRSSIDMSTPSGLISPGTYALPAGKKLPRVFGHRDVSSTTCPGDNIYGRIADMAGEVAARMPQMFYLNNAFDTTADTVFGYGENDAEVLVGDWDGEGTDTVATRQGTVFRINNRNAFSDPDVTLVYGERGDEVLAGDWDGDGKDTFAVRRENIYYIRNTTSSGPAHLVIAYGRPDDEVVVGDWDGDGRDSLAVRRGHTYLVKNSMSTGTADYSVMYGRPDDEVLAGDWDGDGRDTFAVRRGAQYFIKNTIAIGDADVVVIYGRGDDAVLSGDWDRDGRDSLGVRRP</sequence>
<organism evidence="5 6">
    <name type="scientific">Georgenia muralis</name>
    <dbReference type="NCBI Taxonomy" id="154117"/>
    <lineage>
        <taxon>Bacteria</taxon>
        <taxon>Bacillati</taxon>
        <taxon>Actinomycetota</taxon>
        <taxon>Actinomycetes</taxon>
        <taxon>Micrococcales</taxon>
        <taxon>Bogoriellaceae</taxon>
        <taxon>Georgenia</taxon>
    </lineage>
</organism>
<dbReference type="CDD" id="cd06583">
    <property type="entry name" value="PGRP"/>
    <property type="match status" value="1"/>
</dbReference>
<dbReference type="RefSeq" id="WP_123914039.1">
    <property type="nucleotide sequence ID" value="NZ_RKRA01000001.1"/>
</dbReference>
<feature type="chain" id="PRO_5018011687" evidence="2">
    <location>
        <begin position="28"/>
        <end position="744"/>
    </location>
</feature>
<dbReference type="InterPro" id="IPR015510">
    <property type="entry name" value="PGRP"/>
</dbReference>
<evidence type="ECO:0000259" key="4">
    <source>
        <dbReference type="SMART" id="SM00701"/>
    </source>
</evidence>
<dbReference type="Pfam" id="PF01510">
    <property type="entry name" value="Amidase_2"/>
    <property type="match status" value="1"/>
</dbReference>
<comment type="caution">
    <text evidence="5">The sequence shown here is derived from an EMBL/GenBank/DDBJ whole genome shotgun (WGS) entry which is preliminary data.</text>
</comment>
<name>A0A3N4YZV0_9MICO</name>
<keyword evidence="2" id="KW-0732">Signal</keyword>
<dbReference type="SUPFAM" id="SSF69318">
    <property type="entry name" value="Integrin alpha N-terminal domain"/>
    <property type="match status" value="1"/>
</dbReference>
<dbReference type="InterPro" id="IPR006619">
    <property type="entry name" value="PGRP_domain_met/bac"/>
</dbReference>
<dbReference type="EMBL" id="RKRA01000001">
    <property type="protein sequence ID" value="RPF25913.1"/>
    <property type="molecule type" value="Genomic_DNA"/>
</dbReference>
<feature type="domain" description="N-acetylmuramoyl-L-alanine amidase" evidence="3">
    <location>
        <begin position="341"/>
        <end position="501"/>
    </location>
</feature>
<dbReference type="SMART" id="SM00644">
    <property type="entry name" value="Ami_2"/>
    <property type="match status" value="1"/>
</dbReference>
<dbReference type="PANTHER" id="PTHR11022">
    <property type="entry name" value="PEPTIDOGLYCAN RECOGNITION PROTEIN"/>
    <property type="match status" value="1"/>
</dbReference>
<proteinExistence type="inferred from homology"/>
<dbReference type="OrthoDB" id="514320at2"/>
<dbReference type="GO" id="GO:0009253">
    <property type="term" value="P:peptidoglycan catabolic process"/>
    <property type="evidence" value="ECO:0007669"/>
    <property type="project" value="InterPro"/>
</dbReference>
<dbReference type="Gene3D" id="3.40.80.10">
    <property type="entry name" value="Peptidoglycan recognition protein-like"/>
    <property type="match status" value="1"/>
</dbReference>
<keyword evidence="6" id="KW-1185">Reference proteome</keyword>
<dbReference type="InterPro" id="IPR002502">
    <property type="entry name" value="Amidase_domain"/>
</dbReference>
<comment type="similarity">
    <text evidence="1">Belongs to the N-acetylmuramoyl-L-alanine amidase 2 family.</text>
</comment>
<evidence type="ECO:0000256" key="1">
    <source>
        <dbReference type="ARBA" id="ARBA00007553"/>
    </source>
</evidence>
<dbReference type="PANTHER" id="PTHR11022:SF41">
    <property type="entry name" value="PEPTIDOGLYCAN-RECOGNITION PROTEIN LC-RELATED"/>
    <property type="match status" value="1"/>
</dbReference>